<feature type="domain" description="EAL" evidence="6">
    <location>
        <begin position="512"/>
        <end position="767"/>
    </location>
</feature>
<evidence type="ECO:0000313" key="9">
    <source>
        <dbReference type="Proteomes" id="UP000070529"/>
    </source>
</evidence>
<reference evidence="8 9" key="1">
    <citation type="submission" date="2015-11" db="EMBL/GenBank/DDBJ databases">
        <title>Genomic Taxonomy of the Vibrionaceae.</title>
        <authorList>
            <person name="Gomez-Gil B."/>
            <person name="Enciso-Ibarra J."/>
        </authorList>
    </citation>
    <scope>NUCLEOTIDE SEQUENCE [LARGE SCALE GENOMIC DNA]</scope>
    <source>
        <strain evidence="8 9">CAIM 912</strain>
    </source>
</reference>
<dbReference type="CDD" id="cd01949">
    <property type="entry name" value="GGDEF"/>
    <property type="match status" value="1"/>
</dbReference>
<comment type="subcellular location">
    <subcellularLocation>
        <location evidence="1">Membrane</location>
    </subcellularLocation>
</comment>
<keyword evidence="4 5" id="KW-0472">Membrane</keyword>
<dbReference type="NCBIfam" id="TIGR00254">
    <property type="entry name" value="GGDEF"/>
    <property type="match status" value="1"/>
</dbReference>
<dbReference type="InterPro" id="IPR052155">
    <property type="entry name" value="Biofilm_reg_signaling"/>
</dbReference>
<dbReference type="SUPFAM" id="SSF141868">
    <property type="entry name" value="EAL domain-like"/>
    <property type="match status" value="1"/>
</dbReference>
<feature type="transmembrane region" description="Helical" evidence="5">
    <location>
        <begin position="296"/>
        <end position="318"/>
    </location>
</feature>
<dbReference type="SMART" id="SM01079">
    <property type="entry name" value="CHASE"/>
    <property type="match status" value="1"/>
</dbReference>
<dbReference type="Pfam" id="PF00563">
    <property type="entry name" value="EAL"/>
    <property type="match status" value="1"/>
</dbReference>
<keyword evidence="2 5" id="KW-0812">Transmembrane</keyword>
<gene>
    <name evidence="8" type="ORF">ATN88_18520</name>
</gene>
<evidence type="ECO:0000256" key="5">
    <source>
        <dbReference type="SAM" id="Phobius"/>
    </source>
</evidence>
<dbReference type="InterPro" id="IPR000160">
    <property type="entry name" value="GGDEF_dom"/>
</dbReference>
<dbReference type="STRING" id="294935.ATN88_18520"/>
<evidence type="ECO:0000259" key="6">
    <source>
        <dbReference type="PROSITE" id="PS50883"/>
    </source>
</evidence>
<evidence type="ECO:0000256" key="1">
    <source>
        <dbReference type="ARBA" id="ARBA00004370"/>
    </source>
</evidence>
<dbReference type="InterPro" id="IPR006189">
    <property type="entry name" value="CHASE_dom"/>
</dbReference>
<dbReference type="GO" id="GO:0003824">
    <property type="term" value="F:catalytic activity"/>
    <property type="evidence" value="ECO:0007669"/>
    <property type="project" value="UniProtKB-ARBA"/>
</dbReference>
<dbReference type="Pfam" id="PF03924">
    <property type="entry name" value="CHASE"/>
    <property type="match status" value="1"/>
</dbReference>
<dbReference type="CDD" id="cd01948">
    <property type="entry name" value="EAL"/>
    <property type="match status" value="1"/>
</dbReference>
<dbReference type="InterPro" id="IPR042240">
    <property type="entry name" value="CHASE_sf"/>
</dbReference>
<dbReference type="PANTHER" id="PTHR44757:SF2">
    <property type="entry name" value="BIOFILM ARCHITECTURE MAINTENANCE PROTEIN MBAA"/>
    <property type="match status" value="1"/>
</dbReference>
<dbReference type="InterPro" id="IPR001633">
    <property type="entry name" value="EAL_dom"/>
</dbReference>
<evidence type="ECO:0000256" key="2">
    <source>
        <dbReference type="ARBA" id="ARBA00022692"/>
    </source>
</evidence>
<dbReference type="SMART" id="SM00267">
    <property type="entry name" value="GGDEF"/>
    <property type="match status" value="1"/>
</dbReference>
<evidence type="ECO:0000256" key="3">
    <source>
        <dbReference type="ARBA" id="ARBA00022989"/>
    </source>
</evidence>
<protein>
    <submittedName>
        <fullName evidence="8">Signal transduction protein</fullName>
    </submittedName>
</protein>
<comment type="caution">
    <text evidence="8">The sequence shown here is derived from an EMBL/GenBank/DDBJ whole genome shotgun (WGS) entry which is preliminary data.</text>
</comment>
<evidence type="ECO:0000313" key="8">
    <source>
        <dbReference type="EMBL" id="KXF82019.1"/>
    </source>
</evidence>
<dbReference type="SUPFAM" id="SSF55073">
    <property type="entry name" value="Nucleotide cyclase"/>
    <property type="match status" value="1"/>
</dbReference>
<keyword evidence="3 5" id="KW-1133">Transmembrane helix</keyword>
<dbReference type="InterPro" id="IPR029787">
    <property type="entry name" value="Nucleotide_cyclase"/>
</dbReference>
<name>A0A135I988_9GAMM</name>
<dbReference type="InterPro" id="IPR035919">
    <property type="entry name" value="EAL_sf"/>
</dbReference>
<dbReference type="PROSITE" id="PS50887">
    <property type="entry name" value="GGDEF"/>
    <property type="match status" value="1"/>
</dbReference>
<dbReference type="PROSITE" id="PS50883">
    <property type="entry name" value="EAL"/>
    <property type="match status" value="1"/>
</dbReference>
<accession>A0A135I988</accession>
<keyword evidence="9" id="KW-1185">Reference proteome</keyword>
<dbReference type="Proteomes" id="UP000070529">
    <property type="component" value="Unassembled WGS sequence"/>
</dbReference>
<dbReference type="Gene3D" id="3.30.450.350">
    <property type="entry name" value="CHASE domain"/>
    <property type="match status" value="1"/>
</dbReference>
<feature type="domain" description="GGDEF" evidence="7">
    <location>
        <begin position="371"/>
        <end position="503"/>
    </location>
</feature>
<feature type="transmembrane region" description="Helical" evidence="5">
    <location>
        <begin position="6"/>
        <end position="28"/>
    </location>
</feature>
<dbReference type="EMBL" id="LNTY01000032">
    <property type="protein sequence ID" value="KXF82019.1"/>
    <property type="molecule type" value="Genomic_DNA"/>
</dbReference>
<evidence type="ECO:0000256" key="4">
    <source>
        <dbReference type="ARBA" id="ARBA00023136"/>
    </source>
</evidence>
<dbReference type="AlphaFoldDB" id="A0A135I988"/>
<dbReference type="PANTHER" id="PTHR44757">
    <property type="entry name" value="DIGUANYLATE CYCLASE DGCP"/>
    <property type="match status" value="1"/>
</dbReference>
<dbReference type="Gene3D" id="3.30.70.270">
    <property type="match status" value="1"/>
</dbReference>
<dbReference type="GO" id="GO:0016020">
    <property type="term" value="C:membrane"/>
    <property type="evidence" value="ECO:0007669"/>
    <property type="project" value="UniProtKB-SubCell"/>
</dbReference>
<organism evidence="8 9">
    <name type="scientific">Enterovibrio coralii</name>
    <dbReference type="NCBI Taxonomy" id="294935"/>
    <lineage>
        <taxon>Bacteria</taxon>
        <taxon>Pseudomonadati</taxon>
        <taxon>Pseudomonadota</taxon>
        <taxon>Gammaproteobacteria</taxon>
        <taxon>Vibrionales</taxon>
        <taxon>Vibrionaceae</taxon>
        <taxon>Enterovibrio</taxon>
    </lineage>
</organism>
<evidence type="ECO:0000259" key="7">
    <source>
        <dbReference type="PROSITE" id="PS50887"/>
    </source>
</evidence>
<dbReference type="OrthoDB" id="1316910at2"/>
<proteinExistence type="predicted"/>
<dbReference type="InterPro" id="IPR043128">
    <property type="entry name" value="Rev_trsase/Diguanyl_cyclase"/>
</dbReference>
<dbReference type="Pfam" id="PF00990">
    <property type="entry name" value="GGDEF"/>
    <property type="match status" value="1"/>
</dbReference>
<dbReference type="SMART" id="SM00052">
    <property type="entry name" value="EAL"/>
    <property type="match status" value="1"/>
</dbReference>
<sequence>MFSKKLHWFIVVIGTVAAISSGFAVNYLDAQRHQNAFETLVEQRLKALEKALFSFNELQLSAQLYFQNSYSLDKIKFQQFLQSRTRKGSGIHSVFWLPKVRRESVQTFETSVVRNEGSSYDTYQIYPQATEKCAWSLTEYTFPVLYVSPQTHAEKYIGWRAESQCEFAHAMERAFFQRRPEASFFHKENGNGVRLFSAVLEKDVLKGYLVTSIYFESFFAAVWPDYKELDNLHINVRPQFSAPHNAAEVLFQSGVLNPDNYMEIQPVRQLVRIPGSEEGVWIEFTQTDSYLTGYQYSLLVTVLGMLLTFATAACVWSYSSRLALANELVSRQTKKLRYQAYHDNLTSLSNRLSLEKRLKEEQTHLQSGVSLGFSILFIDLDRFKHVNDSLGHLVGDKLLQAVADRIFISTPTEHRSYRFGGDEFVVCLSGVILKDKAYSLAQAYLDALNQQYMIDGHTIQIGASIGISTITDHRFTLLDIIQQADIAMYHAKEQGNAITFYSEEMLTEVQQRFNIEQELAYALTDEQFTLAFQPVFKGDDVHFFEALIRWNHPYLGPISPLQFIPIAEETNQIHSIGRWVLQEVCALLESWQKEANSLDYPGISVNVSAKQLGSPAFISFVKDLLNQHHIPPHKLGIEITETTLMEDEVASAASLSALRAAGITLYLDDFGTGYSSLSLLGQHKFDVLKIDRNFLVDVADDQKRSSKLCAAIVNLSKSLDMDVVAEGIETENQLTWINAQGSVYIQGYLKSKPLPIEQLIHWHPSCIAPQTVFENPVEPTPLPPITFKPANGQA</sequence>
<dbReference type="GO" id="GO:0007165">
    <property type="term" value="P:signal transduction"/>
    <property type="evidence" value="ECO:0007669"/>
    <property type="project" value="UniProtKB-ARBA"/>
</dbReference>
<dbReference type="Gene3D" id="3.20.20.450">
    <property type="entry name" value="EAL domain"/>
    <property type="match status" value="1"/>
</dbReference>